<feature type="signal peptide" evidence="1">
    <location>
        <begin position="1"/>
        <end position="23"/>
    </location>
</feature>
<keyword evidence="3" id="KW-1185">Reference proteome</keyword>
<dbReference type="AlphaFoldDB" id="A0A545UM70"/>
<feature type="chain" id="PRO_5021834052" evidence="1">
    <location>
        <begin position="24"/>
        <end position="77"/>
    </location>
</feature>
<evidence type="ECO:0000313" key="2">
    <source>
        <dbReference type="EMBL" id="TQV90568.1"/>
    </source>
</evidence>
<protein>
    <submittedName>
        <fullName evidence="2">Uncharacterized protein</fullName>
    </submittedName>
</protein>
<reference evidence="2 3" key="1">
    <citation type="journal article" date="2019" name="Appl. Microbiol. Biotechnol.">
        <title>Genome sequence of Isaria javanica and comparative genome analysis insights into family S53 peptidase evolution in fungal entomopathogens.</title>
        <authorList>
            <person name="Lin R."/>
            <person name="Zhang X."/>
            <person name="Xin B."/>
            <person name="Zou M."/>
            <person name="Gao Y."/>
            <person name="Qin F."/>
            <person name="Hu Q."/>
            <person name="Xie B."/>
            <person name="Cheng X."/>
        </authorList>
    </citation>
    <scope>NUCLEOTIDE SEQUENCE [LARGE SCALE GENOMIC DNA]</scope>
    <source>
        <strain evidence="2 3">IJ1G</strain>
    </source>
</reference>
<organism evidence="2 3">
    <name type="scientific">Cordyceps javanica</name>
    <dbReference type="NCBI Taxonomy" id="43265"/>
    <lineage>
        <taxon>Eukaryota</taxon>
        <taxon>Fungi</taxon>
        <taxon>Dikarya</taxon>
        <taxon>Ascomycota</taxon>
        <taxon>Pezizomycotina</taxon>
        <taxon>Sordariomycetes</taxon>
        <taxon>Hypocreomycetidae</taxon>
        <taxon>Hypocreales</taxon>
        <taxon>Cordycipitaceae</taxon>
        <taxon>Cordyceps</taxon>
    </lineage>
</organism>
<comment type="caution">
    <text evidence="2">The sequence shown here is derived from an EMBL/GenBank/DDBJ whole genome shotgun (WGS) entry which is preliminary data.</text>
</comment>
<keyword evidence="1" id="KW-0732">Signal</keyword>
<gene>
    <name evidence="2" type="ORF">IF1G_10720</name>
</gene>
<proteinExistence type="predicted"/>
<accession>A0A545UM70</accession>
<sequence>MRPGRLCAGVLCLQSVAIGLLQSDTWVGKALDSSKLGVDAGWLDGGLGQVWGSTLSLCLAKSSFCASHQHHEWPPCV</sequence>
<dbReference type="EMBL" id="SPUK01000025">
    <property type="protein sequence ID" value="TQV90568.1"/>
    <property type="molecule type" value="Genomic_DNA"/>
</dbReference>
<evidence type="ECO:0000313" key="3">
    <source>
        <dbReference type="Proteomes" id="UP000315783"/>
    </source>
</evidence>
<name>A0A545UM70_9HYPO</name>
<dbReference type="Proteomes" id="UP000315783">
    <property type="component" value="Unassembled WGS sequence"/>
</dbReference>
<evidence type="ECO:0000256" key="1">
    <source>
        <dbReference type="SAM" id="SignalP"/>
    </source>
</evidence>